<dbReference type="InterPro" id="IPR036691">
    <property type="entry name" value="Endo/exonu/phosph_ase_sf"/>
</dbReference>
<feature type="chain" id="PRO_5043750770" evidence="2">
    <location>
        <begin position="25"/>
        <end position="409"/>
    </location>
</feature>
<feature type="domain" description="Endonuclease/exonuclease/phosphatase" evidence="3">
    <location>
        <begin position="65"/>
        <end position="400"/>
    </location>
</feature>
<reference evidence="4" key="1">
    <citation type="submission" date="2024-06" db="EMBL/GenBank/DDBJ databases">
        <authorList>
            <person name="Li S."/>
        </authorList>
    </citation>
    <scope>NUCLEOTIDE SEQUENCE</scope>
    <source>
        <strain evidence="4">SR10</strain>
    </source>
</reference>
<sequence length="409" mass="44457">MSRLPLLCAAFAAALLGACTQVNVHGDPQGWLRSQTDASATLRVATYNTSLYDESAGGLIRRLEAGDDNARKIAAVLQRVRPDLVLLNEFDYDPQQRAADLFQRRYLEVAQAGGGEALRYSYRYLAPVNTGVPSGLDLDGDGQSGTAARGDRARGNDAWGYGLHPGQYGMLVLSKYPIDDDAVRSFQTFKWADLPNARQPRDPATGKPWYSPTVWPQMRLSSKSHWDVPVRTPLGVLHVLAAHPTPPVFDGPEDRNGARNYDEIGLWARYLDGGAPAWLCDDQGRCGGLAEDARFVIVGDMNADPFDGDGMPGAIRQLLDHPRVAPGPAPRSEGAPERAAAYGFARKGDTAEHTGDFGPKAGTLRLDYVLPSRGWSVRERGVFWPRAGSEAAKIADASDHHLVWVDLAD</sequence>
<dbReference type="Pfam" id="PF03372">
    <property type="entry name" value="Exo_endo_phos"/>
    <property type="match status" value="1"/>
</dbReference>
<dbReference type="EMBL" id="CP159925">
    <property type="protein sequence ID" value="XCO73498.1"/>
    <property type="molecule type" value="Genomic_DNA"/>
</dbReference>
<dbReference type="PROSITE" id="PS51257">
    <property type="entry name" value="PROKAR_LIPOPROTEIN"/>
    <property type="match status" value="1"/>
</dbReference>
<protein>
    <submittedName>
        <fullName evidence="4">Endonuclease/exonuclease/phosphatase family protein</fullName>
    </submittedName>
</protein>
<dbReference type="AlphaFoldDB" id="A0AAU8MQ15"/>
<proteinExistence type="predicted"/>
<keyword evidence="4" id="KW-0255">Endonuclease</keyword>
<keyword evidence="4" id="KW-0540">Nuclease</keyword>
<dbReference type="RefSeq" id="WP_363796462.1">
    <property type="nucleotide sequence ID" value="NZ_CP159925.1"/>
</dbReference>
<gene>
    <name evidence="4" type="ORF">ABU614_13950</name>
</gene>
<dbReference type="InterPro" id="IPR005135">
    <property type="entry name" value="Endo/exonuclease/phosphatase"/>
</dbReference>
<keyword evidence="4" id="KW-0378">Hydrolase</keyword>
<feature type="region of interest" description="Disordered" evidence="1">
    <location>
        <begin position="135"/>
        <end position="156"/>
    </location>
</feature>
<name>A0AAU8MQ15_9GAMM</name>
<accession>A0AAU8MQ15</accession>
<evidence type="ECO:0000313" key="4">
    <source>
        <dbReference type="EMBL" id="XCO73498.1"/>
    </source>
</evidence>
<evidence type="ECO:0000259" key="3">
    <source>
        <dbReference type="Pfam" id="PF03372"/>
    </source>
</evidence>
<evidence type="ECO:0000256" key="1">
    <source>
        <dbReference type="SAM" id="MobiDB-lite"/>
    </source>
</evidence>
<evidence type="ECO:0000256" key="2">
    <source>
        <dbReference type="SAM" id="SignalP"/>
    </source>
</evidence>
<dbReference type="GO" id="GO:0004519">
    <property type="term" value="F:endonuclease activity"/>
    <property type="evidence" value="ECO:0007669"/>
    <property type="project" value="UniProtKB-KW"/>
</dbReference>
<organism evidence="4">
    <name type="scientific">Lysobacter firmicutimachus</name>
    <dbReference type="NCBI Taxonomy" id="1792846"/>
    <lineage>
        <taxon>Bacteria</taxon>
        <taxon>Pseudomonadati</taxon>
        <taxon>Pseudomonadota</taxon>
        <taxon>Gammaproteobacteria</taxon>
        <taxon>Lysobacterales</taxon>
        <taxon>Lysobacteraceae</taxon>
        <taxon>Lysobacter</taxon>
    </lineage>
</organism>
<keyword evidence="2" id="KW-0732">Signal</keyword>
<feature type="signal peptide" evidence="2">
    <location>
        <begin position="1"/>
        <end position="24"/>
    </location>
</feature>
<dbReference type="SUPFAM" id="SSF56219">
    <property type="entry name" value="DNase I-like"/>
    <property type="match status" value="1"/>
</dbReference>
<dbReference type="Gene3D" id="3.60.10.10">
    <property type="entry name" value="Endonuclease/exonuclease/phosphatase"/>
    <property type="match status" value="1"/>
</dbReference>